<dbReference type="InterPro" id="IPR030392">
    <property type="entry name" value="S74_ICA"/>
</dbReference>
<evidence type="ECO:0000313" key="2">
    <source>
        <dbReference type="EMBL" id="AHB50343.1"/>
    </source>
</evidence>
<dbReference type="OrthoDB" id="197257at2"/>
<dbReference type="HOGENOM" id="CLU_2788264_0_0_5"/>
<reference evidence="2 3" key="1">
    <citation type="journal article" date="2014" name="Genome Announc.">
        <title>Complete Genome Sequence of Hyphomicrobium nitrativorans Strain NL23, a Denitrifying Bacterium Isolated from Biofilm of a Methanol-Fed Denitrification System Treating Seawater at the Montreal Biodome.</title>
        <authorList>
            <person name="Martineau C."/>
            <person name="Villeneuve C."/>
            <person name="Mauffrey F."/>
            <person name="Villemur R."/>
        </authorList>
    </citation>
    <scope>NUCLEOTIDE SEQUENCE [LARGE SCALE GENOMIC DNA]</scope>
    <source>
        <strain evidence="2">NL23</strain>
    </source>
</reference>
<dbReference type="Proteomes" id="UP000018542">
    <property type="component" value="Chromosome"/>
</dbReference>
<dbReference type="PATRIC" id="fig|1029756.8.peg.3041"/>
<keyword evidence="3" id="KW-1185">Reference proteome</keyword>
<dbReference type="Pfam" id="PF13884">
    <property type="entry name" value="Peptidase_S74"/>
    <property type="match status" value="1"/>
</dbReference>
<dbReference type="EMBL" id="CP006912">
    <property type="protein sequence ID" value="AHB50343.1"/>
    <property type="molecule type" value="Genomic_DNA"/>
</dbReference>
<dbReference type="AlphaFoldDB" id="V5SII9"/>
<protein>
    <recommendedName>
        <fullName evidence="1">Peptidase S74 domain-containing protein</fullName>
    </recommendedName>
</protein>
<evidence type="ECO:0000313" key="3">
    <source>
        <dbReference type="Proteomes" id="UP000018542"/>
    </source>
</evidence>
<gene>
    <name evidence="2" type="ORF">W911_14605</name>
</gene>
<dbReference type="STRING" id="1029756.W911_14605"/>
<dbReference type="RefSeq" id="WP_023788232.1">
    <property type="nucleotide sequence ID" value="NC_022997.1"/>
</dbReference>
<name>V5SII9_9HYPH</name>
<organism evidence="2 3">
    <name type="scientific">Hyphomicrobium nitrativorans NL23</name>
    <dbReference type="NCBI Taxonomy" id="1029756"/>
    <lineage>
        <taxon>Bacteria</taxon>
        <taxon>Pseudomonadati</taxon>
        <taxon>Pseudomonadota</taxon>
        <taxon>Alphaproteobacteria</taxon>
        <taxon>Hyphomicrobiales</taxon>
        <taxon>Hyphomicrobiaceae</taxon>
        <taxon>Hyphomicrobium</taxon>
    </lineage>
</organism>
<proteinExistence type="predicted"/>
<dbReference type="KEGG" id="hni:W911_14605"/>
<evidence type="ECO:0000259" key="1">
    <source>
        <dbReference type="Pfam" id="PF13884"/>
    </source>
</evidence>
<accession>V5SII9</accession>
<sequence>MNWKPVTSEGPVQIATDPRGFGIWLYRYLWDPPTVRRVGVMADEVQQVMPEAVQTGDHGFQMVDYGKL</sequence>
<feature type="domain" description="Peptidase S74" evidence="1">
    <location>
        <begin position="26"/>
        <end position="53"/>
    </location>
</feature>